<dbReference type="EMBL" id="QOQW01000001">
    <property type="protein sequence ID" value="RCK81664.1"/>
    <property type="molecule type" value="Genomic_DNA"/>
</dbReference>
<sequence length="289" mass="32364">MADQRIFADLHVHSTASDGLLSPRELLVRAKEAGLSALGLTDHDTLRGVAEGLAASQELGLPLIPGIELSCGWPDSDVSLHVLGLFVDPTAPALVDLLDRQRRSRHVRALRILDRLEALQIDVAPLRLEFEAQTDRVLGRPHVARFLHAQGHVQEFQEAFTRYLARGKPAYVPKEHVLPIDGVAAIHQAGGVALIAHPGFLPHWKDLWSRVEDLPWDGIEVFYCEHTPQQIDFFTRFARDHGFGCGGGSDYHGEYGKHANRFGLFGVAEEHFRDLERRAAQRRLDRQRN</sequence>
<dbReference type="PANTHER" id="PTHR42924">
    <property type="entry name" value="EXONUCLEASE"/>
    <property type="match status" value="1"/>
</dbReference>
<dbReference type="GO" id="GO:0035312">
    <property type="term" value="F:5'-3' DNA exonuclease activity"/>
    <property type="evidence" value="ECO:0007669"/>
    <property type="project" value="TreeGrafter"/>
</dbReference>
<dbReference type="PANTHER" id="PTHR42924:SF3">
    <property type="entry name" value="POLYMERASE_HISTIDINOL PHOSPHATASE N-TERMINAL DOMAIN-CONTAINING PROTEIN"/>
    <property type="match status" value="1"/>
</dbReference>
<dbReference type="SMART" id="SM00481">
    <property type="entry name" value="POLIIIAc"/>
    <property type="match status" value="1"/>
</dbReference>
<dbReference type="InterPro" id="IPR016195">
    <property type="entry name" value="Pol/histidinol_Pase-like"/>
</dbReference>
<dbReference type="InterPro" id="IPR003141">
    <property type="entry name" value="Pol/His_phosphatase_N"/>
</dbReference>
<organism evidence="2 3">
    <name type="scientific">Candidatus Ozemobacter sibiricus</name>
    <dbReference type="NCBI Taxonomy" id="2268124"/>
    <lineage>
        <taxon>Bacteria</taxon>
        <taxon>Candidatus Ozemobacteria</taxon>
        <taxon>Candidatus Ozemobacterales</taxon>
        <taxon>Candidatus Ozemobacteraceae</taxon>
        <taxon>Candidatus Ozemobacter</taxon>
    </lineage>
</organism>
<name>A0A367ZU37_9BACT</name>
<dbReference type="Proteomes" id="UP000252355">
    <property type="component" value="Unassembled WGS sequence"/>
</dbReference>
<dbReference type="CDD" id="cd07438">
    <property type="entry name" value="PHP_HisPPase_AMP"/>
    <property type="match status" value="1"/>
</dbReference>
<dbReference type="SUPFAM" id="SSF89550">
    <property type="entry name" value="PHP domain-like"/>
    <property type="match status" value="1"/>
</dbReference>
<proteinExistence type="predicted"/>
<dbReference type="AlphaFoldDB" id="A0A367ZU37"/>
<feature type="domain" description="Polymerase/histidinol phosphatase N-terminal" evidence="1">
    <location>
        <begin position="8"/>
        <end position="73"/>
    </location>
</feature>
<accession>A0A367ZU37</accession>
<dbReference type="Pfam" id="PF02811">
    <property type="entry name" value="PHP"/>
    <property type="match status" value="1"/>
</dbReference>
<protein>
    <submittedName>
        <fullName evidence="2">PHP domain-containing protein</fullName>
    </submittedName>
</protein>
<evidence type="ECO:0000313" key="3">
    <source>
        <dbReference type="Proteomes" id="UP000252355"/>
    </source>
</evidence>
<evidence type="ECO:0000313" key="2">
    <source>
        <dbReference type="EMBL" id="RCK81664.1"/>
    </source>
</evidence>
<reference evidence="2 3" key="1">
    <citation type="submission" date="2018-05" db="EMBL/GenBank/DDBJ databases">
        <title>A metagenomic window into the 2 km-deep terrestrial subsurface aquifer revealed taxonomically and functionally diverse microbial community comprising novel uncultured bacterial lineages.</title>
        <authorList>
            <person name="Kadnikov V.V."/>
            <person name="Mardanov A.V."/>
            <person name="Beletsky A.V."/>
            <person name="Banks D."/>
            <person name="Pimenov N.V."/>
            <person name="Frank Y.A."/>
            <person name="Karnachuk O.V."/>
            <person name="Ravin N.V."/>
        </authorList>
    </citation>
    <scope>NUCLEOTIDE SEQUENCE [LARGE SCALE GENOMIC DNA]</scope>
    <source>
        <strain evidence="2">BY5</strain>
    </source>
</reference>
<dbReference type="GO" id="GO:0004534">
    <property type="term" value="F:5'-3' RNA exonuclease activity"/>
    <property type="evidence" value="ECO:0007669"/>
    <property type="project" value="TreeGrafter"/>
</dbReference>
<dbReference type="InterPro" id="IPR052018">
    <property type="entry name" value="PHP_domain"/>
</dbReference>
<dbReference type="Gene3D" id="3.20.20.140">
    <property type="entry name" value="Metal-dependent hydrolases"/>
    <property type="match status" value="1"/>
</dbReference>
<dbReference type="Gene3D" id="1.10.150.650">
    <property type="match status" value="1"/>
</dbReference>
<gene>
    <name evidence="2" type="ORF">OZSIB_0798</name>
</gene>
<comment type="caution">
    <text evidence="2">The sequence shown here is derived from an EMBL/GenBank/DDBJ whole genome shotgun (WGS) entry which is preliminary data.</text>
</comment>
<dbReference type="InterPro" id="IPR004013">
    <property type="entry name" value="PHP_dom"/>
</dbReference>
<evidence type="ECO:0000259" key="1">
    <source>
        <dbReference type="SMART" id="SM00481"/>
    </source>
</evidence>